<accession>A0A8X6UT28</accession>
<dbReference type="InterPro" id="IPR000210">
    <property type="entry name" value="BTB/POZ_dom"/>
</dbReference>
<evidence type="ECO:0000313" key="3">
    <source>
        <dbReference type="Proteomes" id="UP000887013"/>
    </source>
</evidence>
<gene>
    <name evidence="2" type="ORF">NPIL_113971</name>
</gene>
<dbReference type="Proteomes" id="UP000887013">
    <property type="component" value="Unassembled WGS sequence"/>
</dbReference>
<name>A0A8X6UT28_NEPPI</name>
<dbReference type="Gene3D" id="3.30.710.10">
    <property type="entry name" value="Potassium Channel Kv1.1, Chain A"/>
    <property type="match status" value="2"/>
</dbReference>
<proteinExistence type="predicted"/>
<protein>
    <recommendedName>
        <fullName evidence="1">BTB domain-containing protein</fullName>
    </recommendedName>
</protein>
<dbReference type="AlphaFoldDB" id="A0A8X6UT28"/>
<evidence type="ECO:0000259" key="1">
    <source>
        <dbReference type="PROSITE" id="PS50097"/>
    </source>
</evidence>
<evidence type="ECO:0000313" key="2">
    <source>
        <dbReference type="EMBL" id="GFU40117.1"/>
    </source>
</evidence>
<sequence>MEREKGDSKLCLGNAGGKKCHFKWRVYHFELCTEKSISSPVFSTPILCGTFWNLEIMFISPGDLKEFKISLHRLPWPGPKSVCVDIQFSIEYCKIKTIKYITGTHFSNGTGFYNENNTITLDSTRSFNGFNFLQITCMICPNHSMLITEVFYSSVDQKFSNNLLFLLKSGLFYDAILCAGSEGFSREFKVHQAILHVRAPLLLKAVTMDLTQNVNKIKIPFVSANAMVEILYCVYSGQARTTLSNINIYESAACLFGLLDLQRQLSWRDFPTAITGYEYYSYSFQWELEAFFEEQNKLETFSLNIRFSGNNEIGTIAISCTSRSERNDVWLIFESRFDSFSSTIKINVLSCTCKLLYNDDFKRKRTDHPLEFEHTFFPSVARNENVLFSRSYLLSRKRGLVFPRNTLKIMFDLRVGTKLKHYKIYHVNNKQLELSECHSCHQLSNDVSQLYLCPTYSDVTFMCRNGMIFPAHKAILAARHQPFQKMLGENEGVPIFRTTESEKRVRKFFTFLYSDNNRSVILIHLLQNSPPSPITLTSASNFPAKSDTTNQAETVFFPKDSDISLESLFSNKILDAAV</sequence>
<keyword evidence="3" id="KW-1185">Reference proteome</keyword>
<organism evidence="2 3">
    <name type="scientific">Nephila pilipes</name>
    <name type="common">Giant wood spider</name>
    <name type="synonym">Nephila maculata</name>
    <dbReference type="NCBI Taxonomy" id="299642"/>
    <lineage>
        <taxon>Eukaryota</taxon>
        <taxon>Metazoa</taxon>
        <taxon>Ecdysozoa</taxon>
        <taxon>Arthropoda</taxon>
        <taxon>Chelicerata</taxon>
        <taxon>Arachnida</taxon>
        <taxon>Araneae</taxon>
        <taxon>Araneomorphae</taxon>
        <taxon>Entelegynae</taxon>
        <taxon>Araneoidea</taxon>
        <taxon>Nephilidae</taxon>
        <taxon>Nephila</taxon>
    </lineage>
</organism>
<feature type="domain" description="BTB" evidence="1">
    <location>
        <begin position="457"/>
        <end position="516"/>
    </location>
</feature>
<dbReference type="Pfam" id="PF00651">
    <property type="entry name" value="BTB"/>
    <property type="match status" value="2"/>
</dbReference>
<dbReference type="EMBL" id="BMAW01131608">
    <property type="protein sequence ID" value="GFU40117.1"/>
    <property type="molecule type" value="Genomic_DNA"/>
</dbReference>
<dbReference type="SUPFAM" id="SSF54695">
    <property type="entry name" value="POZ domain"/>
    <property type="match status" value="2"/>
</dbReference>
<comment type="caution">
    <text evidence="2">The sequence shown here is derived from an EMBL/GenBank/DDBJ whole genome shotgun (WGS) entry which is preliminary data.</text>
</comment>
<feature type="domain" description="BTB" evidence="1">
    <location>
        <begin position="173"/>
        <end position="243"/>
    </location>
</feature>
<dbReference type="PANTHER" id="PTHR24413">
    <property type="entry name" value="SPECKLE-TYPE POZ PROTEIN"/>
    <property type="match status" value="1"/>
</dbReference>
<dbReference type="InterPro" id="IPR011333">
    <property type="entry name" value="SKP1/BTB/POZ_sf"/>
</dbReference>
<dbReference type="PROSITE" id="PS50097">
    <property type="entry name" value="BTB"/>
    <property type="match status" value="2"/>
</dbReference>
<dbReference type="OrthoDB" id="6431784at2759"/>
<reference evidence="2" key="1">
    <citation type="submission" date="2020-08" db="EMBL/GenBank/DDBJ databases">
        <title>Multicomponent nature underlies the extraordinary mechanical properties of spider dragline silk.</title>
        <authorList>
            <person name="Kono N."/>
            <person name="Nakamura H."/>
            <person name="Mori M."/>
            <person name="Yoshida Y."/>
            <person name="Ohtoshi R."/>
            <person name="Malay A.D."/>
            <person name="Moran D.A.P."/>
            <person name="Tomita M."/>
            <person name="Numata K."/>
            <person name="Arakawa K."/>
        </authorList>
    </citation>
    <scope>NUCLEOTIDE SEQUENCE</scope>
</reference>